<accession>A0ACA9RJ50</accession>
<evidence type="ECO:0000313" key="1">
    <source>
        <dbReference type="EMBL" id="CAG8795617.1"/>
    </source>
</evidence>
<proteinExistence type="predicted"/>
<protein>
    <submittedName>
        <fullName evidence="1">35239_t:CDS:1</fullName>
    </submittedName>
</protein>
<feature type="non-terminal residue" evidence="1">
    <location>
        <position position="1"/>
    </location>
</feature>
<feature type="non-terminal residue" evidence="1">
    <location>
        <position position="48"/>
    </location>
</feature>
<keyword evidence="2" id="KW-1185">Reference proteome</keyword>
<name>A0ACA9RJ50_9GLOM</name>
<comment type="caution">
    <text evidence="1">The sequence shown here is derived from an EMBL/GenBank/DDBJ whole genome shotgun (WGS) entry which is preliminary data.</text>
</comment>
<dbReference type="Proteomes" id="UP000789920">
    <property type="component" value="Unassembled WGS sequence"/>
</dbReference>
<dbReference type="EMBL" id="CAJVQC010055668">
    <property type="protein sequence ID" value="CAG8795617.1"/>
    <property type="molecule type" value="Genomic_DNA"/>
</dbReference>
<organism evidence="1 2">
    <name type="scientific">Racocetra persica</name>
    <dbReference type="NCBI Taxonomy" id="160502"/>
    <lineage>
        <taxon>Eukaryota</taxon>
        <taxon>Fungi</taxon>
        <taxon>Fungi incertae sedis</taxon>
        <taxon>Mucoromycota</taxon>
        <taxon>Glomeromycotina</taxon>
        <taxon>Glomeromycetes</taxon>
        <taxon>Diversisporales</taxon>
        <taxon>Gigasporaceae</taxon>
        <taxon>Racocetra</taxon>
    </lineage>
</organism>
<gene>
    <name evidence="1" type="ORF">RPERSI_LOCUS19995</name>
</gene>
<reference evidence="1" key="1">
    <citation type="submission" date="2021-06" db="EMBL/GenBank/DDBJ databases">
        <authorList>
            <person name="Kallberg Y."/>
            <person name="Tangrot J."/>
            <person name="Rosling A."/>
        </authorList>
    </citation>
    <scope>NUCLEOTIDE SEQUENCE</scope>
    <source>
        <strain evidence="1">MA461A</strain>
    </source>
</reference>
<evidence type="ECO:0000313" key="2">
    <source>
        <dbReference type="Proteomes" id="UP000789920"/>
    </source>
</evidence>
<sequence length="48" mass="5573">PTNLRQLRGFLGIASYYRRFIEGFSKIAKPLNQLLKKDNSIYGQKNTN</sequence>